<proteinExistence type="predicted"/>
<keyword evidence="3" id="KW-1185">Reference proteome</keyword>
<dbReference type="AlphaFoldDB" id="G0MV21"/>
<protein>
    <submittedName>
        <fullName evidence="2">Uncharacterized protein</fullName>
    </submittedName>
</protein>
<dbReference type="EMBL" id="GL379813">
    <property type="protein sequence ID" value="EGT44412.1"/>
    <property type="molecule type" value="Genomic_DNA"/>
</dbReference>
<name>G0MV21_CAEBE</name>
<evidence type="ECO:0000313" key="2">
    <source>
        <dbReference type="EMBL" id="EGT44412.1"/>
    </source>
</evidence>
<organism evidence="3">
    <name type="scientific">Caenorhabditis brenneri</name>
    <name type="common">Nematode worm</name>
    <dbReference type="NCBI Taxonomy" id="135651"/>
    <lineage>
        <taxon>Eukaryota</taxon>
        <taxon>Metazoa</taxon>
        <taxon>Ecdysozoa</taxon>
        <taxon>Nematoda</taxon>
        <taxon>Chromadorea</taxon>
        <taxon>Rhabditida</taxon>
        <taxon>Rhabditina</taxon>
        <taxon>Rhabditomorpha</taxon>
        <taxon>Rhabditoidea</taxon>
        <taxon>Rhabditidae</taxon>
        <taxon>Peloderinae</taxon>
        <taxon>Caenorhabditis</taxon>
    </lineage>
</organism>
<evidence type="ECO:0000313" key="3">
    <source>
        <dbReference type="Proteomes" id="UP000008068"/>
    </source>
</evidence>
<dbReference type="InParanoid" id="G0MV21"/>
<sequence length="365" mass="43035">MNEYSGIALDAAIFLGSATFEDKILQHFAENSKISLQEQFKMAEEYKTNKLMVQVCASIKDAYELDEVVPKDLDSFCNATKNLVMQRSFELLGIRKSPSPSLPEERDQLFEHMMNQIIDQVEVQNHHGEVLKDQIQLLCDHMTTEVHIRTSDRIVGKIIHEDPLIKELLEQLRNAHEQGERNFIQAQIQILTFKHIYTRMKNEELGMNPDQLSPKLRSISKYLRNYSMILNRDERSQSRSQKVMLGNREIDEIYRRITREVLQQNQVERPRNMKTNARWLENIRKKCDRMAKFQGDLHFDQRPRPDNLRVVSNQAAFRQIDEFVNSVRTFHYMDDSEFELEHNEAGDINREIEAQNPREQDQEGN</sequence>
<gene>
    <name evidence="2" type="ORF">CAEBREN_02072</name>
</gene>
<feature type="region of interest" description="Disordered" evidence="1">
    <location>
        <begin position="341"/>
        <end position="365"/>
    </location>
</feature>
<accession>G0MV21</accession>
<dbReference type="HOGENOM" id="CLU_045032_0_0_1"/>
<evidence type="ECO:0000256" key="1">
    <source>
        <dbReference type="SAM" id="MobiDB-lite"/>
    </source>
</evidence>
<reference evidence="3" key="1">
    <citation type="submission" date="2011-07" db="EMBL/GenBank/DDBJ databases">
        <authorList>
            <consortium name="Caenorhabditis brenneri Sequencing and Analysis Consortium"/>
            <person name="Wilson R.K."/>
        </authorList>
    </citation>
    <scope>NUCLEOTIDE SEQUENCE [LARGE SCALE GENOMIC DNA]</scope>
    <source>
        <strain evidence="3">PB2801</strain>
    </source>
</reference>
<dbReference type="Proteomes" id="UP000008068">
    <property type="component" value="Unassembled WGS sequence"/>
</dbReference>